<reference evidence="2" key="1">
    <citation type="journal article" date="2015" name="Nature">
        <title>Complex archaea that bridge the gap between prokaryotes and eukaryotes.</title>
        <authorList>
            <person name="Spang A."/>
            <person name="Saw J.H."/>
            <person name="Jorgensen S.L."/>
            <person name="Zaremba-Niedzwiedzka K."/>
            <person name="Martijn J."/>
            <person name="Lind A.E."/>
            <person name="van Eijk R."/>
            <person name="Schleper C."/>
            <person name="Guy L."/>
            <person name="Ettema T.J."/>
        </authorList>
    </citation>
    <scope>NUCLEOTIDE SEQUENCE</scope>
</reference>
<dbReference type="SUPFAM" id="SSF53448">
    <property type="entry name" value="Nucleotide-diphospho-sugar transferases"/>
    <property type="match status" value="1"/>
</dbReference>
<protein>
    <recommendedName>
        <fullName evidence="1">Glycosyltransferase 2-like domain-containing protein</fullName>
    </recommendedName>
</protein>
<organism evidence="2">
    <name type="scientific">marine sediment metagenome</name>
    <dbReference type="NCBI Taxonomy" id="412755"/>
    <lineage>
        <taxon>unclassified sequences</taxon>
        <taxon>metagenomes</taxon>
        <taxon>ecological metagenomes</taxon>
    </lineage>
</organism>
<sequence>MIVTTDPNAFRVPLVCNVIAGKCRVSRFTRMIQSVDPVCDLIVVVFDGSAKQELYDVADQYGCQVVTSPWRGDFAYQRNVALSLTREYAARLGVMVYVLWMDTDEWLRRDVASRLMSLMTAPRLKAFYLWQGSPSRDGRFVLVPQVRVFPLLPGVQWEIPAHEQNLPSLKRIGVQTEVTDLRVEHSGYWNESEVAAKNRRNLEILSRRVRTNPEDAFSRQNYENALNYQRKGAAL</sequence>
<dbReference type="AlphaFoldDB" id="A0A0F9S494"/>
<evidence type="ECO:0000259" key="1">
    <source>
        <dbReference type="Pfam" id="PF00535"/>
    </source>
</evidence>
<proteinExistence type="predicted"/>
<gene>
    <name evidence="2" type="ORF">LCGC14_0565590</name>
</gene>
<accession>A0A0F9S494</accession>
<dbReference type="EMBL" id="LAZR01000819">
    <property type="protein sequence ID" value="KKN57087.1"/>
    <property type="molecule type" value="Genomic_DNA"/>
</dbReference>
<feature type="domain" description="Glycosyltransferase 2-like" evidence="1">
    <location>
        <begin position="42"/>
        <end position="130"/>
    </location>
</feature>
<dbReference type="InterPro" id="IPR001173">
    <property type="entry name" value="Glyco_trans_2-like"/>
</dbReference>
<comment type="caution">
    <text evidence="2">The sequence shown here is derived from an EMBL/GenBank/DDBJ whole genome shotgun (WGS) entry which is preliminary data.</text>
</comment>
<evidence type="ECO:0000313" key="2">
    <source>
        <dbReference type="EMBL" id="KKN57087.1"/>
    </source>
</evidence>
<name>A0A0F9S494_9ZZZZ</name>
<dbReference type="Pfam" id="PF00535">
    <property type="entry name" value="Glycos_transf_2"/>
    <property type="match status" value="1"/>
</dbReference>
<dbReference type="InterPro" id="IPR029044">
    <property type="entry name" value="Nucleotide-diphossugar_trans"/>
</dbReference>